<feature type="transmembrane region" description="Helical" evidence="1">
    <location>
        <begin position="342"/>
        <end position="366"/>
    </location>
</feature>
<evidence type="ECO:0000313" key="2">
    <source>
        <dbReference type="EMBL" id="GEO89813.1"/>
    </source>
</evidence>
<dbReference type="OrthoDB" id="5181551at2"/>
<dbReference type="Proteomes" id="UP000321769">
    <property type="component" value="Unassembled WGS sequence"/>
</dbReference>
<dbReference type="AlphaFoldDB" id="A0A512HWI8"/>
<feature type="transmembrane region" description="Helical" evidence="1">
    <location>
        <begin position="21"/>
        <end position="38"/>
    </location>
</feature>
<name>A0A512HWI8_9ACTN</name>
<evidence type="ECO:0000313" key="3">
    <source>
        <dbReference type="Proteomes" id="UP000321769"/>
    </source>
</evidence>
<dbReference type="EMBL" id="BJZQ01000011">
    <property type="protein sequence ID" value="GEO89813.1"/>
    <property type="molecule type" value="Genomic_DNA"/>
</dbReference>
<evidence type="ECO:0000256" key="1">
    <source>
        <dbReference type="SAM" id="Phobius"/>
    </source>
</evidence>
<keyword evidence="1" id="KW-1133">Transmembrane helix</keyword>
<organism evidence="2 3">
    <name type="scientific">Aeromicrobium flavum</name>
    <dbReference type="NCBI Taxonomy" id="416568"/>
    <lineage>
        <taxon>Bacteria</taxon>
        <taxon>Bacillati</taxon>
        <taxon>Actinomycetota</taxon>
        <taxon>Actinomycetes</taxon>
        <taxon>Propionibacteriales</taxon>
        <taxon>Nocardioidaceae</taxon>
        <taxon>Aeromicrobium</taxon>
    </lineage>
</organism>
<feature type="transmembrane region" description="Helical" evidence="1">
    <location>
        <begin position="230"/>
        <end position="250"/>
    </location>
</feature>
<accession>A0A512HWI8</accession>
<keyword evidence="1" id="KW-0472">Membrane</keyword>
<reference evidence="2 3" key="1">
    <citation type="submission" date="2019-07" db="EMBL/GenBank/DDBJ databases">
        <title>Whole genome shotgun sequence of Aeromicrobium flavum NBRC 107625.</title>
        <authorList>
            <person name="Hosoyama A."/>
            <person name="Uohara A."/>
            <person name="Ohji S."/>
            <person name="Ichikawa N."/>
        </authorList>
    </citation>
    <scope>NUCLEOTIDE SEQUENCE [LARGE SCALE GENOMIC DNA]</scope>
    <source>
        <strain evidence="2 3">NBRC 107625</strain>
    </source>
</reference>
<proteinExistence type="predicted"/>
<protein>
    <recommendedName>
        <fullName evidence="4">O-antigen polymerase</fullName>
    </recommendedName>
</protein>
<feature type="transmembrane region" description="Helical" evidence="1">
    <location>
        <begin position="44"/>
        <end position="64"/>
    </location>
</feature>
<sequence length="423" mass="44448">MTRRDAARRLSTFPGGTAAREVELVHLLALALVLLTALRVPLPLGVPSALVVGVPLLPITLGALRRFRFIPLFVVLSTVAALCGVLLTMHHAADAGWDSSILVANTARLLALAVAVVSLLWARTVLGLRTVILVFGLGALINVALVGGIHPGNPWKFSLSVPVILLALSLRGVYGNRTREFLVLVVLTVISAMNDSRSAAAMLIIAAAIVLTQGERNRDGRGSRRRLGVVLVQLTAIGLGGYFAVQAAILEGALGEAARDRTVAQSEAAGSTLLGGRPEIGASIALIEAHPLGLGAGTLVSYDNLVLAKEGMRTIGYDPNNNYVEVYLFGRTFEVHSVVGNLWIHFGLAGLGVVVMIALILIHGLMVVSSDRVARGAVVYLALRSLWDLPFSPFYTSAATLALTLAVSAVPAARSADPVEKLS</sequence>
<comment type="caution">
    <text evidence="2">The sequence shown here is derived from an EMBL/GenBank/DDBJ whole genome shotgun (WGS) entry which is preliminary data.</text>
</comment>
<feature type="transmembrane region" description="Helical" evidence="1">
    <location>
        <begin position="69"/>
        <end position="89"/>
    </location>
</feature>
<keyword evidence="1" id="KW-0812">Transmembrane</keyword>
<evidence type="ECO:0008006" key="4">
    <source>
        <dbReference type="Google" id="ProtNLM"/>
    </source>
</evidence>
<feature type="transmembrane region" description="Helical" evidence="1">
    <location>
        <begin position="128"/>
        <end position="149"/>
    </location>
</feature>
<feature type="transmembrane region" description="Helical" evidence="1">
    <location>
        <begin position="101"/>
        <end position="121"/>
    </location>
</feature>
<feature type="transmembrane region" description="Helical" evidence="1">
    <location>
        <begin position="155"/>
        <end position="174"/>
    </location>
</feature>
<gene>
    <name evidence="2" type="ORF">AFL01nite_21400</name>
</gene>
<keyword evidence="3" id="KW-1185">Reference proteome</keyword>
<dbReference type="RefSeq" id="WP_146827686.1">
    <property type="nucleotide sequence ID" value="NZ_BAAAYQ010000001.1"/>
</dbReference>